<feature type="region of interest" description="Disordered" evidence="1">
    <location>
        <begin position="877"/>
        <end position="965"/>
    </location>
</feature>
<feature type="region of interest" description="Disordered" evidence="1">
    <location>
        <begin position="605"/>
        <end position="736"/>
    </location>
</feature>
<keyword evidence="4" id="KW-1185">Reference proteome</keyword>
<feature type="region of interest" description="Disordered" evidence="1">
    <location>
        <begin position="980"/>
        <end position="999"/>
    </location>
</feature>
<feature type="compositionally biased region" description="Polar residues" evidence="1">
    <location>
        <begin position="711"/>
        <end position="721"/>
    </location>
</feature>
<feature type="region of interest" description="Disordered" evidence="1">
    <location>
        <begin position="1120"/>
        <end position="1163"/>
    </location>
</feature>
<protein>
    <recommendedName>
        <fullName evidence="2">STB6-like N-terminal domain-containing protein</fullName>
    </recommendedName>
</protein>
<dbReference type="OrthoDB" id="19806at2759"/>
<feature type="compositionally biased region" description="Polar residues" evidence="1">
    <location>
        <begin position="954"/>
        <end position="965"/>
    </location>
</feature>
<dbReference type="GO" id="GO:0070822">
    <property type="term" value="C:Sin3-type complex"/>
    <property type="evidence" value="ECO:0007669"/>
    <property type="project" value="TreeGrafter"/>
</dbReference>
<evidence type="ECO:0000256" key="1">
    <source>
        <dbReference type="SAM" id="MobiDB-lite"/>
    </source>
</evidence>
<feature type="region of interest" description="Disordered" evidence="1">
    <location>
        <begin position="1410"/>
        <end position="1449"/>
    </location>
</feature>
<proteinExistence type="predicted"/>
<evidence type="ECO:0000259" key="2">
    <source>
        <dbReference type="Pfam" id="PF25995"/>
    </source>
</evidence>
<feature type="compositionally biased region" description="Polar residues" evidence="1">
    <location>
        <begin position="619"/>
        <end position="632"/>
    </location>
</feature>
<gene>
    <name evidence="3" type="ORF">FA13DRAFT_1814897</name>
</gene>
<feature type="region of interest" description="Disordered" evidence="1">
    <location>
        <begin position="759"/>
        <end position="858"/>
    </location>
</feature>
<feature type="compositionally biased region" description="Basic and acidic residues" evidence="1">
    <location>
        <begin position="670"/>
        <end position="684"/>
    </location>
</feature>
<accession>A0A4Y7T7Z3</accession>
<dbReference type="PANTHER" id="PTHR31011">
    <property type="entry name" value="PROTEIN STB2-RELATED"/>
    <property type="match status" value="1"/>
</dbReference>
<evidence type="ECO:0000313" key="4">
    <source>
        <dbReference type="Proteomes" id="UP000298030"/>
    </source>
</evidence>
<sequence>MPSLAADRFMPEPILLPRTDPARLPFDAVPTNDHVVAQYQMYAVEKWLTTGSTLSQYTPRTPQDYDKAVHLLRRDGARPKHTEHGVLMVTSLAHFRSDFTIVKIPDGDFAAVKDQLYANINLLRMGCSGRSALSLDEPSDSTKDRFLSAYQLQLPPTKAKDRVAFTNTVLELVKLIQAGLSLFACYGSLVPPSPSIILDGLLCDDTVEGIHRWIAEIGEPCLGLEPTERVADPSFVSALLSTVLCARNKLQTLITSSASSSTAQLMPVPKDPFVYPYAFSLALSSYLQHCSSQASHTSSPNVFLTTQTAPFMVTGILPSVQPPVSSTKPPVGAVLTQEVLEHINASYDKSTDNRRVRRVFKGKRDDLTRGPAVDSDGDDHRGTLSETEASLHHHHHHLNLTPSNSVGASSGNRVLGGITTLLSNQSNTGGAASITEPQTSLSLFLSTALSKESGTANAGGRIRRIRDSVSGAGAGGDHSVRTAVGKGVTKAMGKTKRQRHESVDMGAFYSGGALAAAGIIPITGQPVPAAPPPAAEGSSTGGQQAAGGTVEKDWTEKDLLKEKEVVVGGSVKALWGGRVGDLVKMREWCDDVARTYHLESSALILPSSSYQPGGGQRVASGSTVGSHNSGSQFKDKGKRKEKFTDRLEREKERAKERMKLSPSALLGIHSDTDQAKSDAGRSTEGEESEPVYAYASPSRSTARPALRPHSISASNIHSTPNHHGLPQPPDMVSTNPIASASFGSLLGGRVRGKLGNWAGLTKRKGGSQSVDLGNTPVVSPPMSGHAVTGRVSVASSTKASPVVTRSGMHGDEELLDDAPSLSARRPAQQRGRSAPILSVPQRKGVSVSPNGKSGNLSISVSPGANIPLNVSTLGGMSPPLTATASRMTADSQPQSPTLPPMNYGCEAKSGEEEEDAYEVEVLSSGQISPLSDHRSSAFISSRSRPPLSRHFSLAPSSHQASQDRNYLSVATINEKLSRLSADQGAGDSSARSSRTNLNAPFYPSRKRLFLHSGNSNVSNVHTGEEDEGIAGVGAGLRQGLQAPPRRPKLGYNGRSSSTVIPRISSWSDPLSAALMRGTSGHVTPLEHIEPLDLGGRSDFDNMEHVSAPSLGGELSEGEAFSDSYVSKPPSLAPRPSVKVRRKTEQGAVAQLGQGSGPWTRDEDGGVRRERARFHSLLSVVDRDGNYFIEEPEVLHPHAGEPDGEDGEYGYGYGCDVPGGGVGLGEMEDDADDDVLVEGGVDVDDADWVQRRRRRRGAAKNVGWWVGLRRRRRSFVDLDDWWGMDVLSPERMRVDVEMCGQVLVMIRREEHLRNAIACLEILNTSLSQTNTLLRQEYDSHLPALAQLSHRTKVLADLDLQSTRTDNLSQQTNVLRYEAEQFNVPSLYHAASLSRQKVLELRHKVFGVHGVFPEPPPSGEGASLPGDKGKQKMSLHKKSGTGSGRILPEGVRGAHGKFNRLQKRLDGTEVVVDWLGRTESEVEEEGRFGRSGVEAKNILRMHGRVEGLLDMELDEYEEDERRRAMFDEVDGVHGVGFGQGEGR</sequence>
<evidence type="ECO:0000313" key="3">
    <source>
        <dbReference type="EMBL" id="TEB30265.1"/>
    </source>
</evidence>
<dbReference type="InterPro" id="IPR059025">
    <property type="entry name" value="STB6_N"/>
</dbReference>
<comment type="caution">
    <text evidence="3">The sequence shown here is derived from an EMBL/GenBank/DDBJ whole genome shotgun (WGS) entry which is preliminary data.</text>
</comment>
<feature type="compositionally biased region" description="Low complexity" evidence="1">
    <location>
        <begin position="535"/>
        <end position="549"/>
    </location>
</feature>
<feature type="domain" description="STB6-like N-terminal" evidence="2">
    <location>
        <begin position="58"/>
        <end position="125"/>
    </location>
</feature>
<dbReference type="InterPro" id="IPR038919">
    <property type="entry name" value="STB2/STB2"/>
</dbReference>
<dbReference type="EMBL" id="QPFP01000024">
    <property type="protein sequence ID" value="TEB30265.1"/>
    <property type="molecule type" value="Genomic_DNA"/>
</dbReference>
<dbReference type="STRING" id="71717.A0A4Y7T7Z3"/>
<feature type="region of interest" description="Disordered" evidence="1">
    <location>
        <begin position="362"/>
        <end position="383"/>
    </location>
</feature>
<dbReference type="PANTHER" id="PTHR31011:SF2">
    <property type="entry name" value="PROTEIN STB2-RELATED"/>
    <property type="match status" value="1"/>
</dbReference>
<feature type="compositionally biased region" description="Basic and acidic residues" evidence="1">
    <location>
        <begin position="642"/>
        <end position="659"/>
    </location>
</feature>
<dbReference type="Pfam" id="PF25995">
    <property type="entry name" value="STB6_N"/>
    <property type="match status" value="1"/>
</dbReference>
<feature type="compositionally biased region" description="Polar residues" evidence="1">
    <location>
        <begin position="989"/>
        <end position="998"/>
    </location>
</feature>
<reference evidence="3 4" key="1">
    <citation type="journal article" date="2019" name="Nat. Ecol. Evol.">
        <title>Megaphylogeny resolves global patterns of mushroom evolution.</title>
        <authorList>
            <person name="Varga T."/>
            <person name="Krizsan K."/>
            <person name="Foldi C."/>
            <person name="Dima B."/>
            <person name="Sanchez-Garcia M."/>
            <person name="Sanchez-Ramirez S."/>
            <person name="Szollosi G.J."/>
            <person name="Szarkandi J.G."/>
            <person name="Papp V."/>
            <person name="Albert L."/>
            <person name="Andreopoulos W."/>
            <person name="Angelini C."/>
            <person name="Antonin V."/>
            <person name="Barry K.W."/>
            <person name="Bougher N.L."/>
            <person name="Buchanan P."/>
            <person name="Buyck B."/>
            <person name="Bense V."/>
            <person name="Catcheside P."/>
            <person name="Chovatia M."/>
            <person name="Cooper J."/>
            <person name="Damon W."/>
            <person name="Desjardin D."/>
            <person name="Finy P."/>
            <person name="Geml J."/>
            <person name="Haridas S."/>
            <person name="Hughes K."/>
            <person name="Justo A."/>
            <person name="Karasinski D."/>
            <person name="Kautmanova I."/>
            <person name="Kiss B."/>
            <person name="Kocsube S."/>
            <person name="Kotiranta H."/>
            <person name="LaButti K.M."/>
            <person name="Lechner B.E."/>
            <person name="Liimatainen K."/>
            <person name="Lipzen A."/>
            <person name="Lukacs Z."/>
            <person name="Mihaltcheva S."/>
            <person name="Morgado L.N."/>
            <person name="Niskanen T."/>
            <person name="Noordeloos M.E."/>
            <person name="Ohm R.A."/>
            <person name="Ortiz-Santana B."/>
            <person name="Ovrebo C."/>
            <person name="Racz N."/>
            <person name="Riley R."/>
            <person name="Savchenko A."/>
            <person name="Shiryaev A."/>
            <person name="Soop K."/>
            <person name="Spirin V."/>
            <person name="Szebenyi C."/>
            <person name="Tomsovsky M."/>
            <person name="Tulloss R.E."/>
            <person name="Uehling J."/>
            <person name="Grigoriev I.V."/>
            <person name="Vagvolgyi C."/>
            <person name="Papp T."/>
            <person name="Martin F.M."/>
            <person name="Miettinen O."/>
            <person name="Hibbett D.S."/>
            <person name="Nagy L.G."/>
        </authorList>
    </citation>
    <scope>NUCLEOTIDE SEQUENCE [LARGE SCALE GENOMIC DNA]</scope>
    <source>
        <strain evidence="3 4">FP101781</strain>
    </source>
</reference>
<name>A0A4Y7T7Z3_COPMI</name>
<feature type="compositionally biased region" description="Polar residues" evidence="1">
    <location>
        <begin position="877"/>
        <end position="895"/>
    </location>
</feature>
<feature type="compositionally biased region" description="Polar residues" evidence="1">
    <location>
        <begin position="847"/>
        <end position="858"/>
    </location>
</feature>
<dbReference type="Proteomes" id="UP000298030">
    <property type="component" value="Unassembled WGS sequence"/>
</dbReference>
<organism evidence="3 4">
    <name type="scientific">Coprinellus micaceus</name>
    <name type="common">Glistening ink-cap mushroom</name>
    <name type="synonym">Coprinus micaceus</name>
    <dbReference type="NCBI Taxonomy" id="71717"/>
    <lineage>
        <taxon>Eukaryota</taxon>
        <taxon>Fungi</taxon>
        <taxon>Dikarya</taxon>
        <taxon>Basidiomycota</taxon>
        <taxon>Agaricomycotina</taxon>
        <taxon>Agaricomycetes</taxon>
        <taxon>Agaricomycetidae</taxon>
        <taxon>Agaricales</taxon>
        <taxon>Agaricineae</taxon>
        <taxon>Psathyrellaceae</taxon>
        <taxon>Coprinellus</taxon>
    </lineage>
</organism>
<feature type="region of interest" description="Disordered" evidence="1">
    <location>
        <begin position="526"/>
        <end position="554"/>
    </location>
</feature>